<sequence>MRRFLVVANQTLGSGELIAALRRRMAESSCDFHFVVPPTLASGRRGGDPGYLGPPADEDTKELVQRRLDGELNWLRQAGVHVTGEVGPTDPIQAVSGVLATRNDIDEIIVATFPRGASRWLHLDLVNRIKRQSQLPVTHVECQRPEV</sequence>
<accession>A0A6J4M5I4</accession>
<gene>
    <name evidence="1" type="ORF">AVDCRST_MAG46-2567</name>
</gene>
<proteinExistence type="predicted"/>
<reference evidence="1" key="1">
    <citation type="submission" date="2020-02" db="EMBL/GenBank/DDBJ databases">
        <authorList>
            <person name="Meier V. D."/>
        </authorList>
    </citation>
    <scope>NUCLEOTIDE SEQUENCE</scope>
    <source>
        <strain evidence="1">AVDCRST_MAG46</strain>
    </source>
</reference>
<dbReference type="SUPFAM" id="SSF52402">
    <property type="entry name" value="Adenine nucleotide alpha hydrolases-like"/>
    <property type="match status" value="1"/>
</dbReference>
<name>A0A6J4M5I4_9ACTN</name>
<dbReference type="EMBL" id="CADCUD010000173">
    <property type="protein sequence ID" value="CAA9350576.1"/>
    <property type="molecule type" value="Genomic_DNA"/>
</dbReference>
<protein>
    <recommendedName>
        <fullName evidence="2">UspA domain-containing protein</fullName>
    </recommendedName>
</protein>
<evidence type="ECO:0000313" key="1">
    <source>
        <dbReference type="EMBL" id="CAA9350576.1"/>
    </source>
</evidence>
<dbReference type="InterPro" id="IPR014729">
    <property type="entry name" value="Rossmann-like_a/b/a_fold"/>
</dbReference>
<dbReference type="AlphaFoldDB" id="A0A6J4M5I4"/>
<evidence type="ECO:0008006" key="2">
    <source>
        <dbReference type="Google" id="ProtNLM"/>
    </source>
</evidence>
<dbReference type="Gene3D" id="3.40.50.620">
    <property type="entry name" value="HUPs"/>
    <property type="match status" value="1"/>
</dbReference>
<organism evidence="1">
    <name type="scientific">uncultured Nocardioidaceae bacterium</name>
    <dbReference type="NCBI Taxonomy" id="253824"/>
    <lineage>
        <taxon>Bacteria</taxon>
        <taxon>Bacillati</taxon>
        <taxon>Actinomycetota</taxon>
        <taxon>Actinomycetes</taxon>
        <taxon>Propionibacteriales</taxon>
        <taxon>Nocardioidaceae</taxon>
        <taxon>environmental samples</taxon>
    </lineage>
</organism>